<dbReference type="GO" id="GO:0006565">
    <property type="term" value="P:L-serine catabolic process"/>
    <property type="evidence" value="ECO:0007669"/>
    <property type="project" value="TreeGrafter"/>
</dbReference>
<dbReference type="AlphaFoldDB" id="B3V6J5"/>
<dbReference type="Gene3D" id="3.40.50.1100">
    <property type="match status" value="2"/>
</dbReference>
<dbReference type="CDD" id="cd01562">
    <property type="entry name" value="Thr-dehyd"/>
    <property type="match status" value="1"/>
</dbReference>
<dbReference type="Pfam" id="PF00291">
    <property type="entry name" value="PALP"/>
    <property type="match status" value="1"/>
</dbReference>
<reference evidence="6" key="2">
    <citation type="submission" date="2008-08" db="EMBL/GenBank/DDBJ databases">
        <authorList>
            <person name="Martin-Cuadrado A.-B."/>
            <person name="Rodriguez-Valera F."/>
            <person name="Moreira D."/>
            <person name="Alba J.-C."/>
            <person name="Ivars-Martinez E."/>
            <person name="Henn M.R."/>
            <person name="Talla E."/>
            <person name="Lopez-Garcia P."/>
        </authorList>
    </citation>
    <scope>NUCLEOTIDE SEQUENCE</scope>
</reference>
<sequence length="315" mass="33465">MVVEIQFADIEAAAERISNRVRRTPCLRSRFIRNPLRAGKTMLKLECLQVTGAFKVRGANNAILLMSEEERSRGVVTASGGNHGIAVAYAAHASKCPAVIYLPETSGMDKAERARAWGAEVIRIGEVWDDSERAALKRAKEDGFTYIHPFADPAVIAGQGTIAREMLQQSPDIDVIVAGVGGGGLISGIAIAAKSMKPEIKVIGVEPVGAPTLSTSLAADKVTTLEKIESAAGTLSPKSSAQINLDIIREMVDEVVLVSDEQMRDAARWLWFEMNQGVELAGAAPLAAIRTGKINVPDDQIVAVVVNGNGTAGIE</sequence>
<evidence type="ECO:0000259" key="5">
    <source>
        <dbReference type="Pfam" id="PF00291"/>
    </source>
</evidence>
<dbReference type="GO" id="GO:0006567">
    <property type="term" value="P:L-threonine catabolic process"/>
    <property type="evidence" value="ECO:0007669"/>
    <property type="project" value="TreeGrafter"/>
</dbReference>
<dbReference type="GO" id="GO:0003941">
    <property type="term" value="F:L-serine ammonia-lyase activity"/>
    <property type="evidence" value="ECO:0007669"/>
    <property type="project" value="TreeGrafter"/>
</dbReference>
<reference evidence="6" key="1">
    <citation type="journal article" date="2008" name="ISME J.">
        <title>Hindsight in the relative abundance, metabolic potential and genome dynamics of uncultivated marine archaea from comparative metagenomic analyses of bathypelagic plankton of different oceanic regions.</title>
        <authorList>
            <person name="Martin-Cuadrado A.B."/>
            <person name="Rodriguez-Valera F."/>
            <person name="Moreira D."/>
            <person name="Alba J.C."/>
            <person name="Ivars-Martinez E."/>
            <person name="Henn M.R."/>
            <person name="Talla E."/>
            <person name="Lopez-Garcia P."/>
        </authorList>
    </citation>
    <scope>NUCLEOTIDE SEQUENCE</scope>
</reference>
<dbReference type="PANTHER" id="PTHR48078">
    <property type="entry name" value="THREONINE DEHYDRATASE, MITOCHONDRIAL-RELATED"/>
    <property type="match status" value="1"/>
</dbReference>
<evidence type="ECO:0000256" key="1">
    <source>
        <dbReference type="ARBA" id="ARBA00001933"/>
    </source>
</evidence>
<dbReference type="InterPro" id="IPR001926">
    <property type="entry name" value="TrpB-like_PALP"/>
</dbReference>
<organism evidence="6">
    <name type="scientific">uncultured marine group III euryarchaeote KM3-28-E8</name>
    <dbReference type="NCBI Taxonomy" id="526676"/>
    <lineage>
        <taxon>Archaea</taxon>
        <taxon>Methanobacteriati</taxon>
        <taxon>Thermoplasmatota</taxon>
        <taxon>Thermoplasmata</taxon>
        <taxon>Candidatus Thermoprofundales</taxon>
        <taxon>environmental samples</taxon>
    </lineage>
</organism>
<protein>
    <submittedName>
        <fullName evidence="6">Pyridoxal-5'-phosphate-dependent enzyme beta subunit</fullName>
    </submittedName>
</protein>
<dbReference type="FunFam" id="3.40.50.1100:FF:000005">
    <property type="entry name" value="Threonine dehydratase catabolic"/>
    <property type="match status" value="1"/>
</dbReference>
<comment type="cofactor">
    <cofactor evidence="1">
        <name>pyridoxal 5'-phosphate</name>
        <dbReference type="ChEBI" id="CHEBI:597326"/>
    </cofactor>
</comment>
<dbReference type="GO" id="GO:0009097">
    <property type="term" value="P:isoleucine biosynthetic process"/>
    <property type="evidence" value="ECO:0007669"/>
    <property type="project" value="TreeGrafter"/>
</dbReference>
<keyword evidence="4" id="KW-0456">Lyase</keyword>
<evidence type="ECO:0000256" key="2">
    <source>
        <dbReference type="ARBA" id="ARBA00010869"/>
    </source>
</evidence>
<keyword evidence="3" id="KW-0663">Pyridoxal phosphate</keyword>
<evidence type="ECO:0000256" key="3">
    <source>
        <dbReference type="ARBA" id="ARBA00022898"/>
    </source>
</evidence>
<evidence type="ECO:0000256" key="4">
    <source>
        <dbReference type="ARBA" id="ARBA00023239"/>
    </source>
</evidence>
<dbReference type="SUPFAM" id="SSF53686">
    <property type="entry name" value="Tryptophan synthase beta subunit-like PLP-dependent enzymes"/>
    <property type="match status" value="1"/>
</dbReference>
<accession>B3V6J5</accession>
<dbReference type="PANTHER" id="PTHR48078:SF6">
    <property type="entry name" value="L-THREONINE DEHYDRATASE CATABOLIC TDCB"/>
    <property type="match status" value="1"/>
</dbReference>
<dbReference type="InterPro" id="IPR036052">
    <property type="entry name" value="TrpB-like_PALP_sf"/>
</dbReference>
<evidence type="ECO:0000313" key="6">
    <source>
        <dbReference type="EMBL" id="ACF09919.1"/>
    </source>
</evidence>
<dbReference type="EMBL" id="EU686636">
    <property type="protein sequence ID" value="ACF09919.1"/>
    <property type="molecule type" value="Genomic_DNA"/>
</dbReference>
<comment type="similarity">
    <text evidence="2">Belongs to the serine/threonine dehydratase family.</text>
</comment>
<feature type="domain" description="Tryptophan synthase beta chain-like PALP" evidence="5">
    <location>
        <begin position="18"/>
        <end position="306"/>
    </location>
</feature>
<name>B3V6J5_9ARCH</name>
<dbReference type="InterPro" id="IPR050147">
    <property type="entry name" value="Ser/Thr_Dehydratase"/>
</dbReference>
<proteinExistence type="inferred from homology"/>
<dbReference type="GO" id="GO:0004794">
    <property type="term" value="F:threonine deaminase activity"/>
    <property type="evidence" value="ECO:0007669"/>
    <property type="project" value="TreeGrafter"/>
</dbReference>